<accession>A0A644TFK3</accession>
<dbReference type="Pfam" id="PF13673">
    <property type="entry name" value="Acetyltransf_10"/>
    <property type="match status" value="1"/>
</dbReference>
<evidence type="ECO:0000313" key="4">
    <source>
        <dbReference type="EMBL" id="MPL65738.1"/>
    </source>
</evidence>
<dbReference type="AlphaFoldDB" id="A0A644TFK3"/>
<protein>
    <submittedName>
        <fullName evidence="4">Putative N-acetyltransferase YjaB</fullName>
        <ecNumber evidence="4">2.3.1.-</ecNumber>
    </submittedName>
</protein>
<feature type="domain" description="N-acetyltransferase" evidence="3">
    <location>
        <begin position="1"/>
        <end position="142"/>
    </location>
</feature>
<keyword evidence="1 4" id="KW-0808">Transferase</keyword>
<comment type="caution">
    <text evidence="4">The sequence shown here is derived from an EMBL/GenBank/DDBJ whole genome shotgun (WGS) entry which is preliminary data.</text>
</comment>
<dbReference type="GO" id="GO:0016747">
    <property type="term" value="F:acyltransferase activity, transferring groups other than amino-acyl groups"/>
    <property type="evidence" value="ECO:0007669"/>
    <property type="project" value="InterPro"/>
</dbReference>
<dbReference type="EC" id="2.3.1.-" evidence="4"/>
<proteinExistence type="predicted"/>
<dbReference type="NCBIfam" id="NF007853">
    <property type="entry name" value="PRK10562.1"/>
    <property type="match status" value="1"/>
</dbReference>
<dbReference type="PROSITE" id="PS51186">
    <property type="entry name" value="GNAT"/>
    <property type="match status" value="1"/>
</dbReference>
<evidence type="ECO:0000259" key="3">
    <source>
        <dbReference type="PROSITE" id="PS51186"/>
    </source>
</evidence>
<dbReference type="CDD" id="cd04301">
    <property type="entry name" value="NAT_SF"/>
    <property type="match status" value="1"/>
</dbReference>
<keyword evidence="2 4" id="KW-0012">Acyltransferase</keyword>
<sequence>MVKEFEMIKIDEVMKIWLDTNISAHNFIPEEYWANNYNVVKEQYMPIAKTFVCEEDSAIKGFISIIKGSFIGALFVEEGCQGQGIGLELVNHCKALYPKLELAVYVDNIGAVNFYKRCGFEIQVEKVNEDSGFREYAMLWNK</sequence>
<dbReference type="PANTHER" id="PTHR43800:SF1">
    <property type="entry name" value="PEPTIDYL-LYSINE N-ACETYLTRANSFERASE YJAB"/>
    <property type="match status" value="1"/>
</dbReference>
<name>A0A644TFK3_9ZZZZ</name>
<organism evidence="4">
    <name type="scientific">bioreactor metagenome</name>
    <dbReference type="NCBI Taxonomy" id="1076179"/>
    <lineage>
        <taxon>unclassified sequences</taxon>
        <taxon>metagenomes</taxon>
        <taxon>ecological metagenomes</taxon>
    </lineage>
</organism>
<gene>
    <name evidence="4" type="primary">yjaB_2</name>
    <name evidence="4" type="ORF">SDC9_11402</name>
</gene>
<dbReference type="EMBL" id="VSSQ01000029">
    <property type="protein sequence ID" value="MPL65738.1"/>
    <property type="molecule type" value="Genomic_DNA"/>
</dbReference>
<dbReference type="SUPFAM" id="SSF55729">
    <property type="entry name" value="Acyl-CoA N-acyltransferases (Nat)"/>
    <property type="match status" value="1"/>
</dbReference>
<dbReference type="InterPro" id="IPR016181">
    <property type="entry name" value="Acyl_CoA_acyltransferase"/>
</dbReference>
<evidence type="ECO:0000256" key="1">
    <source>
        <dbReference type="ARBA" id="ARBA00022679"/>
    </source>
</evidence>
<reference evidence="4" key="1">
    <citation type="submission" date="2019-08" db="EMBL/GenBank/DDBJ databases">
        <authorList>
            <person name="Kucharzyk K."/>
            <person name="Murdoch R.W."/>
            <person name="Higgins S."/>
            <person name="Loffler F."/>
        </authorList>
    </citation>
    <scope>NUCLEOTIDE SEQUENCE</scope>
</reference>
<dbReference type="PANTHER" id="PTHR43800">
    <property type="entry name" value="PEPTIDYL-LYSINE N-ACETYLTRANSFERASE YJAB"/>
    <property type="match status" value="1"/>
</dbReference>
<evidence type="ECO:0000256" key="2">
    <source>
        <dbReference type="ARBA" id="ARBA00023315"/>
    </source>
</evidence>
<dbReference type="InterPro" id="IPR000182">
    <property type="entry name" value="GNAT_dom"/>
</dbReference>
<dbReference type="Gene3D" id="3.40.630.30">
    <property type="match status" value="1"/>
</dbReference>